<accession>X1I2M9</accession>
<name>X1I2M9_9ZZZZ</name>
<evidence type="ECO:0000313" key="3">
    <source>
        <dbReference type="EMBL" id="GAH76666.1"/>
    </source>
</evidence>
<keyword evidence="1" id="KW-0812">Transmembrane</keyword>
<dbReference type="EMBL" id="BARU01044214">
    <property type="protein sequence ID" value="GAH76666.1"/>
    <property type="molecule type" value="Genomic_DNA"/>
</dbReference>
<evidence type="ECO:0000256" key="1">
    <source>
        <dbReference type="SAM" id="Phobius"/>
    </source>
</evidence>
<proteinExistence type="predicted"/>
<keyword evidence="1" id="KW-1133">Transmembrane helix</keyword>
<feature type="domain" description="SUN" evidence="2">
    <location>
        <begin position="23"/>
        <end position="89"/>
    </location>
</feature>
<evidence type="ECO:0000259" key="2">
    <source>
        <dbReference type="Pfam" id="PF07738"/>
    </source>
</evidence>
<feature type="transmembrane region" description="Helical" evidence="1">
    <location>
        <begin position="102"/>
        <end position="122"/>
    </location>
</feature>
<feature type="non-terminal residue" evidence="3">
    <location>
        <position position="176"/>
    </location>
</feature>
<protein>
    <recommendedName>
        <fullName evidence="2">SUN domain-containing protein</fullName>
    </recommendedName>
</protein>
<comment type="caution">
    <text evidence="3">The sequence shown here is derived from an EMBL/GenBank/DDBJ whole genome shotgun (WGS) entry which is preliminary data.</text>
</comment>
<feature type="non-terminal residue" evidence="3">
    <location>
        <position position="1"/>
    </location>
</feature>
<dbReference type="InterPro" id="IPR012919">
    <property type="entry name" value="SUN_dom"/>
</dbReference>
<dbReference type="Gene3D" id="2.60.120.260">
    <property type="entry name" value="Galactose-binding domain-like"/>
    <property type="match status" value="1"/>
</dbReference>
<feature type="transmembrane region" description="Helical" evidence="1">
    <location>
        <begin position="142"/>
        <end position="175"/>
    </location>
</feature>
<reference evidence="3" key="1">
    <citation type="journal article" date="2014" name="Front. Microbiol.">
        <title>High frequency of phylogenetically diverse reductive dehalogenase-homologous genes in deep subseafloor sedimentary metagenomes.</title>
        <authorList>
            <person name="Kawai M."/>
            <person name="Futagami T."/>
            <person name="Toyoda A."/>
            <person name="Takaki Y."/>
            <person name="Nishi S."/>
            <person name="Hori S."/>
            <person name="Arai W."/>
            <person name="Tsubouchi T."/>
            <person name="Morono Y."/>
            <person name="Uchiyama I."/>
            <person name="Ito T."/>
            <person name="Fujiyama A."/>
            <person name="Inagaki F."/>
            <person name="Takami H."/>
        </authorList>
    </citation>
    <scope>NUCLEOTIDE SEQUENCE</scope>
    <source>
        <strain evidence="3">Expedition CK06-06</strain>
    </source>
</reference>
<dbReference type="Pfam" id="PF07738">
    <property type="entry name" value="Sad1_UNC"/>
    <property type="match status" value="1"/>
</dbReference>
<organism evidence="3">
    <name type="scientific">marine sediment metagenome</name>
    <dbReference type="NCBI Taxonomy" id="412755"/>
    <lineage>
        <taxon>unclassified sequences</taxon>
        <taxon>metagenomes</taxon>
        <taxon>ecological metagenomes</taxon>
    </lineage>
</organism>
<sequence length="176" mass="19841">VAKIGLLKFNNNTEETKYPGISAKDVQVEFSTISSDSGYINVGTFTLEKGLEIQEYKTQKTKARWVRLSITSNYGHPSYTELMEFEAWGVWEFKILHIISNFIWILGAAIILTAFSYSEFLAHVQKAKRAKLFKRSSFRKPFLLGMILIAAGVSISIRQPWLAATSGVVAFLLIIL</sequence>
<dbReference type="AlphaFoldDB" id="X1I2M9"/>
<gene>
    <name evidence="3" type="ORF">S03H2_67509</name>
</gene>
<keyword evidence="1" id="KW-0472">Membrane</keyword>